<comment type="similarity">
    <text evidence="1">Belongs to the peptidase C40 family.</text>
</comment>
<dbReference type="PANTHER" id="PTHR47053:SF1">
    <property type="entry name" value="MUREIN DD-ENDOPEPTIDASE MEPH-RELATED"/>
    <property type="match status" value="1"/>
</dbReference>
<dbReference type="Proteomes" id="UP001596337">
    <property type="component" value="Unassembled WGS sequence"/>
</dbReference>
<dbReference type="EMBL" id="JBHSXX010000001">
    <property type="protein sequence ID" value="MFC6869954.1"/>
    <property type="molecule type" value="Genomic_DNA"/>
</dbReference>
<sequence length="321" mass="33468">MQKAIAGAAVAAVLAVLTLAGVIGGTVAAVVSGADGPTRCVPSGSAEAQPAGYGAEQLSNAGVIVAVGKQLRIPQRGWVVAVTAAMQESRLRNVDYGDRDSLGLFQQRPSQGWGTPAQIMNPSYATTQFYQHLQNIPSWERMSVNDAAQAVQRSGFPNAYSQHESAARTIVAALNDATCAPIEDANRCMGVDAPSSAARVVLKFVCGQLGVPYEWGGDGPANGHAGFDCSGLTTAAYAAAGIRLPRTAHTQYHATARVSEAELQPGDLVFYGNPNIKVHHVGIYIGNGQMIDAPTFGEPIGIRPVRWGANDDFAGGGRLVN</sequence>
<feature type="domain" description="NlpC/P60" evidence="5">
    <location>
        <begin position="195"/>
        <end position="320"/>
    </location>
</feature>
<keyword evidence="2" id="KW-0645">Protease</keyword>
<dbReference type="RefSeq" id="WP_345393871.1">
    <property type="nucleotide sequence ID" value="NZ_BAABLA010000021.1"/>
</dbReference>
<evidence type="ECO:0000256" key="3">
    <source>
        <dbReference type="ARBA" id="ARBA00022801"/>
    </source>
</evidence>
<organism evidence="6 7">
    <name type="scientific">Haloechinothrix salitolerans</name>
    <dbReference type="NCBI Taxonomy" id="926830"/>
    <lineage>
        <taxon>Bacteria</taxon>
        <taxon>Bacillati</taxon>
        <taxon>Actinomycetota</taxon>
        <taxon>Actinomycetes</taxon>
        <taxon>Pseudonocardiales</taxon>
        <taxon>Pseudonocardiaceae</taxon>
        <taxon>Haloechinothrix</taxon>
    </lineage>
</organism>
<dbReference type="InterPro" id="IPR000064">
    <property type="entry name" value="NLP_P60_dom"/>
</dbReference>
<dbReference type="PANTHER" id="PTHR47053">
    <property type="entry name" value="MUREIN DD-ENDOPEPTIDASE MEPH-RELATED"/>
    <property type="match status" value="1"/>
</dbReference>
<dbReference type="InterPro" id="IPR038765">
    <property type="entry name" value="Papain-like_cys_pep_sf"/>
</dbReference>
<protein>
    <submittedName>
        <fullName evidence="6">C40 family peptidase</fullName>
    </submittedName>
</protein>
<dbReference type="Gene3D" id="3.90.1720.10">
    <property type="entry name" value="endopeptidase domain like (from Nostoc punctiforme)"/>
    <property type="match status" value="1"/>
</dbReference>
<proteinExistence type="inferred from homology"/>
<evidence type="ECO:0000259" key="5">
    <source>
        <dbReference type="PROSITE" id="PS51935"/>
    </source>
</evidence>
<reference evidence="7" key="1">
    <citation type="journal article" date="2019" name="Int. J. Syst. Evol. Microbiol.">
        <title>The Global Catalogue of Microorganisms (GCM) 10K type strain sequencing project: providing services to taxonomists for standard genome sequencing and annotation.</title>
        <authorList>
            <consortium name="The Broad Institute Genomics Platform"/>
            <consortium name="The Broad Institute Genome Sequencing Center for Infectious Disease"/>
            <person name="Wu L."/>
            <person name="Ma J."/>
        </authorList>
    </citation>
    <scope>NUCLEOTIDE SEQUENCE [LARGE SCALE GENOMIC DNA]</scope>
    <source>
        <strain evidence="7">KCTC 32255</strain>
    </source>
</reference>
<evidence type="ECO:0000313" key="6">
    <source>
        <dbReference type="EMBL" id="MFC6869954.1"/>
    </source>
</evidence>
<dbReference type="Pfam" id="PF00877">
    <property type="entry name" value="NLPC_P60"/>
    <property type="match status" value="1"/>
</dbReference>
<evidence type="ECO:0000313" key="7">
    <source>
        <dbReference type="Proteomes" id="UP001596337"/>
    </source>
</evidence>
<dbReference type="InterPro" id="IPR051202">
    <property type="entry name" value="Peptidase_C40"/>
</dbReference>
<evidence type="ECO:0000256" key="2">
    <source>
        <dbReference type="ARBA" id="ARBA00022670"/>
    </source>
</evidence>
<keyword evidence="7" id="KW-1185">Reference proteome</keyword>
<comment type="caution">
    <text evidence="6">The sequence shown here is derived from an EMBL/GenBank/DDBJ whole genome shotgun (WGS) entry which is preliminary data.</text>
</comment>
<evidence type="ECO:0000256" key="1">
    <source>
        <dbReference type="ARBA" id="ARBA00007074"/>
    </source>
</evidence>
<gene>
    <name evidence="6" type="ORF">ACFQGD_22685</name>
</gene>
<keyword evidence="4" id="KW-0788">Thiol protease</keyword>
<dbReference type="SUPFAM" id="SSF54001">
    <property type="entry name" value="Cysteine proteinases"/>
    <property type="match status" value="1"/>
</dbReference>
<accession>A0ABW2C7B2</accession>
<evidence type="ECO:0000256" key="4">
    <source>
        <dbReference type="ARBA" id="ARBA00022807"/>
    </source>
</evidence>
<name>A0ABW2C7B2_9PSEU</name>
<dbReference type="PROSITE" id="PS51935">
    <property type="entry name" value="NLPC_P60"/>
    <property type="match status" value="1"/>
</dbReference>
<keyword evidence="3" id="KW-0378">Hydrolase</keyword>